<dbReference type="SUPFAM" id="SSF53187">
    <property type="entry name" value="Zn-dependent exopeptidases"/>
    <property type="match status" value="1"/>
</dbReference>
<accession>A0A7V2F3V9</accession>
<dbReference type="Pfam" id="PF04389">
    <property type="entry name" value="Peptidase_M28"/>
    <property type="match status" value="1"/>
</dbReference>
<feature type="domain" description="Peptidase M28" evidence="3">
    <location>
        <begin position="155"/>
        <end position="360"/>
    </location>
</feature>
<dbReference type="Proteomes" id="UP000886069">
    <property type="component" value="Unassembled WGS sequence"/>
</dbReference>
<evidence type="ECO:0000256" key="1">
    <source>
        <dbReference type="ARBA" id="ARBA00022679"/>
    </source>
</evidence>
<dbReference type="Gene3D" id="3.40.630.10">
    <property type="entry name" value="Zn peptidases"/>
    <property type="match status" value="1"/>
</dbReference>
<gene>
    <name evidence="4" type="ORF">ENO08_02455</name>
</gene>
<name>A0A7V2F3V9_UNCEI</name>
<dbReference type="GO" id="GO:0008270">
    <property type="term" value="F:zinc ion binding"/>
    <property type="evidence" value="ECO:0007669"/>
    <property type="project" value="TreeGrafter"/>
</dbReference>
<reference evidence="4" key="1">
    <citation type="journal article" date="2020" name="mSystems">
        <title>Genome- and Community-Level Interaction Insights into Carbon Utilization and Element Cycling Functions of Hydrothermarchaeota in Hydrothermal Sediment.</title>
        <authorList>
            <person name="Zhou Z."/>
            <person name="Liu Y."/>
            <person name="Xu W."/>
            <person name="Pan J."/>
            <person name="Luo Z.H."/>
            <person name="Li M."/>
        </authorList>
    </citation>
    <scope>NUCLEOTIDE SEQUENCE [LARGE SCALE GENOMIC DNA]</scope>
    <source>
        <strain evidence="4">SpSt-1233</strain>
    </source>
</reference>
<dbReference type="GO" id="GO:0016603">
    <property type="term" value="F:glutaminyl-peptide cyclotransferase activity"/>
    <property type="evidence" value="ECO:0007669"/>
    <property type="project" value="TreeGrafter"/>
</dbReference>
<dbReference type="PANTHER" id="PTHR12283">
    <property type="entry name" value="GLUTAMINYL-PEPTIDE CYCLOTRANSFERASE"/>
    <property type="match status" value="1"/>
</dbReference>
<dbReference type="InterPro" id="IPR007484">
    <property type="entry name" value="Peptidase_M28"/>
</dbReference>
<protein>
    <submittedName>
        <fullName evidence="4">M28 family peptidase</fullName>
    </submittedName>
</protein>
<evidence type="ECO:0000259" key="3">
    <source>
        <dbReference type="Pfam" id="PF04389"/>
    </source>
</evidence>
<sequence>MEIQSACVQHALDRSDRLIQVQQEDAGNAGGQLSQELGRHLRVHQPFGRRAHNGGFHLLGGGDISRTTFAIAALLGLSAAAGPGCDGGAAPRFDADSAFVYLERQCEIGPRFPGSPGHRALQRYIVGELERHGAAVSLQPFDAVLTTGDTLRLVNIIGNYNRDSKRRILLGAHYDTRPRADRDPDPAKRHLPILGANDGASGVAVLLELARLLGAARPPVGVDLVFFDGEDSGQEGLDADWILGSEHFAGNLKGYRPSAAIIVDMVGEQNAVITVEIYSGTYSALLVDDIFTIAERLGVDAFRRERGHPLIDDHLPFIKAGIPAAVLIDFDYPYWHTLEDTPDKCSPESLEAVGTVLLEYIRSLE</sequence>
<dbReference type="PANTHER" id="PTHR12283:SF6">
    <property type="entry name" value="GLUTAMINYL-PEPTIDE CYCLOTRANSFERASE-RELATED"/>
    <property type="match status" value="1"/>
</dbReference>
<evidence type="ECO:0000256" key="2">
    <source>
        <dbReference type="ARBA" id="ARBA00023315"/>
    </source>
</evidence>
<dbReference type="InterPro" id="IPR040234">
    <property type="entry name" value="QC/QCL"/>
</dbReference>
<keyword evidence="1" id="KW-0808">Transferase</keyword>
<dbReference type="AlphaFoldDB" id="A0A7V2F3V9"/>
<dbReference type="EMBL" id="DSEC01000173">
    <property type="protein sequence ID" value="HER43306.1"/>
    <property type="molecule type" value="Genomic_DNA"/>
</dbReference>
<proteinExistence type="predicted"/>
<evidence type="ECO:0000313" key="4">
    <source>
        <dbReference type="EMBL" id="HER43306.1"/>
    </source>
</evidence>
<comment type="caution">
    <text evidence="4">The sequence shown here is derived from an EMBL/GenBank/DDBJ whole genome shotgun (WGS) entry which is preliminary data.</text>
</comment>
<keyword evidence="2" id="KW-0012">Acyltransferase</keyword>
<organism evidence="4">
    <name type="scientific">Eiseniibacteriota bacterium</name>
    <dbReference type="NCBI Taxonomy" id="2212470"/>
    <lineage>
        <taxon>Bacteria</taxon>
        <taxon>Candidatus Eiseniibacteriota</taxon>
    </lineage>
</organism>